<feature type="transmembrane region" description="Helical" evidence="5">
    <location>
        <begin position="245"/>
        <end position="264"/>
    </location>
</feature>
<dbReference type="RefSeq" id="WP_055409245.1">
    <property type="nucleotide sequence ID" value="NZ_CP013011.1"/>
</dbReference>
<dbReference type="Pfam" id="PF00902">
    <property type="entry name" value="TatC"/>
    <property type="match status" value="1"/>
</dbReference>
<keyword evidence="5" id="KW-1003">Cell membrane</keyword>
<feature type="transmembrane region" description="Helical" evidence="5">
    <location>
        <begin position="134"/>
        <end position="161"/>
    </location>
</feature>
<evidence type="ECO:0000313" key="6">
    <source>
        <dbReference type="EMBL" id="ALL01341.1"/>
    </source>
</evidence>
<evidence type="ECO:0000256" key="4">
    <source>
        <dbReference type="ARBA" id="ARBA00023136"/>
    </source>
</evidence>
<evidence type="ECO:0000256" key="2">
    <source>
        <dbReference type="ARBA" id="ARBA00022692"/>
    </source>
</evidence>
<feature type="transmembrane region" description="Helical" evidence="5">
    <location>
        <begin position="94"/>
        <end position="113"/>
    </location>
</feature>
<dbReference type="HAMAP" id="MF_00902">
    <property type="entry name" value="TatC"/>
    <property type="match status" value="1"/>
</dbReference>
<sequence length="283" mass="31051">MSAASPPGDREASLWEHIEELIIRLRRIVIAFMVSAAILSLVPAGSGGLLYTPLVTKIPALIFAHTVPKQIKTLDGKVYNVTVLPSTEFESIQIMMQAVMLLGLIGAAPVAAREIWAYVEPALYPHEKAFAKKFIVLFVISFFFGVFFAIYIAAPLIVTMMLKLYPPLVPTGYEMILTVRISTIVGFVLKLALAFGLLFELPIVLYLLLAYGILDPEMFGKDTMKYIFLGTMILGAIISPDPSGLGMVLIGLSLYIPLHIAITLGKKRGLERRAIEEAKALAR</sequence>
<reference evidence="6 8" key="1">
    <citation type="submission" date="2015-10" db="EMBL/GenBank/DDBJ databases">
        <title>Complete genome sequence of hyperthermophilic archaeon Pyrodictium delaneyi Su06.</title>
        <authorList>
            <person name="Jung J.-H."/>
            <person name="Lin J."/>
            <person name="Holden J.F."/>
            <person name="Park C.-S."/>
        </authorList>
    </citation>
    <scope>NUCLEOTIDE SEQUENCE [LARGE SCALE GENOMIC DNA]</scope>
    <source>
        <strain evidence="6 8">Su06</strain>
    </source>
</reference>
<proteinExistence type="inferred from homology"/>
<dbReference type="AlphaFoldDB" id="A0A0P0N4J2"/>
<evidence type="ECO:0000313" key="7">
    <source>
        <dbReference type="EMBL" id="OWJ53829.1"/>
    </source>
</evidence>
<dbReference type="GeneID" id="26099636"/>
<gene>
    <name evidence="5" type="primary">tatC</name>
    <name evidence="7" type="ORF">Pdsh_10350</name>
    <name evidence="6" type="ORF">Pyrde_1295</name>
</gene>
<protein>
    <recommendedName>
        <fullName evidence="5">Sec-independent protein translocase protein TatC</fullName>
    </recommendedName>
</protein>
<dbReference type="GO" id="GO:0033281">
    <property type="term" value="C:TAT protein transport complex"/>
    <property type="evidence" value="ECO:0007669"/>
    <property type="project" value="UniProtKB-UniRule"/>
</dbReference>
<keyword evidence="2 5" id="KW-0812">Transmembrane</keyword>
<organism evidence="6 8">
    <name type="scientific">Pyrodictium delaneyi</name>
    <dbReference type="NCBI Taxonomy" id="1273541"/>
    <lineage>
        <taxon>Archaea</taxon>
        <taxon>Thermoproteota</taxon>
        <taxon>Thermoprotei</taxon>
        <taxon>Desulfurococcales</taxon>
        <taxon>Pyrodictiaceae</taxon>
        <taxon>Pyrodictium</taxon>
    </lineage>
</organism>
<dbReference type="GO" id="GO:0009977">
    <property type="term" value="F:proton motive force dependent protein transmembrane transporter activity"/>
    <property type="evidence" value="ECO:0007669"/>
    <property type="project" value="TreeGrafter"/>
</dbReference>
<keyword evidence="9" id="KW-1185">Reference proteome</keyword>
<dbReference type="PANTHER" id="PTHR30371">
    <property type="entry name" value="SEC-INDEPENDENT PROTEIN TRANSLOCASE PROTEIN TATC"/>
    <property type="match status" value="1"/>
</dbReference>
<dbReference type="EMBL" id="CP013011">
    <property type="protein sequence ID" value="ALL01341.1"/>
    <property type="molecule type" value="Genomic_DNA"/>
</dbReference>
<evidence type="ECO:0000313" key="9">
    <source>
        <dbReference type="Proteomes" id="UP000196694"/>
    </source>
</evidence>
<evidence type="ECO:0000313" key="8">
    <source>
        <dbReference type="Proteomes" id="UP000058613"/>
    </source>
</evidence>
<comment type="subcellular location">
    <subcellularLocation>
        <location evidence="5">Cell membrane</location>
        <topology evidence="5">Multi-pass membrane protein</topology>
    </subcellularLocation>
    <subcellularLocation>
        <location evidence="1">Membrane</location>
        <topology evidence="1">Multi-pass membrane protein</topology>
    </subcellularLocation>
</comment>
<evidence type="ECO:0000256" key="3">
    <source>
        <dbReference type="ARBA" id="ARBA00022989"/>
    </source>
</evidence>
<keyword evidence="5" id="KW-0811">Translocation</keyword>
<evidence type="ECO:0000256" key="1">
    <source>
        <dbReference type="ARBA" id="ARBA00004141"/>
    </source>
</evidence>
<dbReference type="GO" id="GO:0043953">
    <property type="term" value="P:protein transport by the Tat complex"/>
    <property type="evidence" value="ECO:0007669"/>
    <property type="project" value="UniProtKB-UniRule"/>
</dbReference>
<name>A0A0P0N4J2_9CREN</name>
<dbReference type="GO" id="GO:0065002">
    <property type="term" value="P:intracellular protein transmembrane transport"/>
    <property type="evidence" value="ECO:0007669"/>
    <property type="project" value="TreeGrafter"/>
</dbReference>
<feature type="transmembrane region" description="Helical" evidence="5">
    <location>
        <begin position="223"/>
        <end position="239"/>
    </location>
</feature>
<reference evidence="7 9" key="2">
    <citation type="submission" date="2017-05" db="EMBL/GenBank/DDBJ databases">
        <title>The draft genome of the hyperthermophilic archaeon 'Pyrodictium delaneyi strain Hulk', an iron and nitrate reducer, reveals the capacity for sulfate reduction.</title>
        <authorList>
            <person name="Demey L.M."/>
            <person name="Miller C."/>
            <person name="Manzella M."/>
            <person name="Reguera G."/>
            <person name="Kashefi K."/>
        </authorList>
    </citation>
    <scope>NUCLEOTIDE SEQUENCE [LARGE SCALE GENOMIC DNA]</scope>
    <source>
        <strain evidence="7 9">Hulk</strain>
    </source>
</reference>
<feature type="transmembrane region" description="Helical" evidence="5">
    <location>
        <begin position="28"/>
        <end position="51"/>
    </location>
</feature>
<dbReference type="OrthoDB" id="15305at2157"/>
<dbReference type="InterPro" id="IPR002033">
    <property type="entry name" value="TatC"/>
</dbReference>
<dbReference type="EMBL" id="NCQP01000009">
    <property type="protein sequence ID" value="OWJ53829.1"/>
    <property type="molecule type" value="Genomic_DNA"/>
</dbReference>
<accession>A0A0P0N4J2</accession>
<dbReference type="STRING" id="1273541.Pyrde_1295"/>
<feature type="transmembrane region" description="Helical" evidence="5">
    <location>
        <begin position="181"/>
        <end position="211"/>
    </location>
</feature>
<dbReference type="KEGG" id="pdl:Pyrde_1295"/>
<comment type="function">
    <text evidence="5">Part of the twin-arginine translocation (Tat) system that transports large folded proteins containing a characteristic twin-arginine motif in their signal peptide across membranes.</text>
</comment>
<evidence type="ECO:0000256" key="5">
    <source>
        <dbReference type="HAMAP-Rule" id="MF_00902"/>
    </source>
</evidence>
<comment type="similarity">
    <text evidence="5">Belongs to the TatC family.</text>
</comment>
<dbReference type="Proteomes" id="UP000058613">
    <property type="component" value="Chromosome"/>
</dbReference>
<keyword evidence="4 5" id="KW-0472">Membrane</keyword>
<dbReference type="PANTHER" id="PTHR30371:SF0">
    <property type="entry name" value="SEC-INDEPENDENT PROTEIN TRANSLOCASE PROTEIN TATC, CHLOROPLASTIC-RELATED"/>
    <property type="match status" value="1"/>
</dbReference>
<dbReference type="Proteomes" id="UP000196694">
    <property type="component" value="Unassembled WGS sequence"/>
</dbReference>
<dbReference type="PRINTS" id="PR01840">
    <property type="entry name" value="TATCFAMILY"/>
</dbReference>
<comment type="subunit">
    <text evidence="5">Forms a complex with TatA.</text>
</comment>
<keyword evidence="5" id="KW-0653">Protein transport</keyword>
<keyword evidence="3 5" id="KW-1133">Transmembrane helix</keyword>
<keyword evidence="5" id="KW-0813">Transport</keyword>